<feature type="compositionally biased region" description="Polar residues" evidence="1">
    <location>
        <begin position="233"/>
        <end position="242"/>
    </location>
</feature>
<feature type="compositionally biased region" description="Polar residues" evidence="1">
    <location>
        <begin position="298"/>
        <end position="313"/>
    </location>
</feature>
<feature type="compositionally biased region" description="Basic and acidic residues" evidence="1">
    <location>
        <begin position="435"/>
        <end position="447"/>
    </location>
</feature>
<feature type="compositionally biased region" description="Basic and acidic residues" evidence="1">
    <location>
        <begin position="257"/>
        <end position="273"/>
    </location>
</feature>
<dbReference type="AlphaFoldDB" id="A0A8B8G1F4"/>
<organism evidence="2 4">
    <name type="scientific">Sipha flava</name>
    <name type="common">yellow sugarcane aphid</name>
    <dbReference type="NCBI Taxonomy" id="143950"/>
    <lineage>
        <taxon>Eukaryota</taxon>
        <taxon>Metazoa</taxon>
        <taxon>Ecdysozoa</taxon>
        <taxon>Arthropoda</taxon>
        <taxon>Hexapoda</taxon>
        <taxon>Insecta</taxon>
        <taxon>Pterygota</taxon>
        <taxon>Neoptera</taxon>
        <taxon>Paraneoptera</taxon>
        <taxon>Hemiptera</taxon>
        <taxon>Sternorrhyncha</taxon>
        <taxon>Aphidomorpha</taxon>
        <taxon>Aphidoidea</taxon>
        <taxon>Aphididae</taxon>
        <taxon>Sipha</taxon>
    </lineage>
</organism>
<name>A0A8B8G1F4_9HEMI</name>
<feature type="compositionally biased region" description="Basic and acidic residues" evidence="1">
    <location>
        <begin position="180"/>
        <end position="219"/>
    </location>
</feature>
<feature type="region of interest" description="Disordered" evidence="1">
    <location>
        <begin position="1"/>
        <end position="22"/>
    </location>
</feature>
<dbReference type="Proteomes" id="UP000694846">
    <property type="component" value="Unplaced"/>
</dbReference>
<evidence type="ECO:0000256" key="1">
    <source>
        <dbReference type="SAM" id="MobiDB-lite"/>
    </source>
</evidence>
<feature type="compositionally biased region" description="Basic and acidic residues" evidence="1">
    <location>
        <begin position="354"/>
        <end position="395"/>
    </location>
</feature>
<dbReference type="GeneID" id="112687770"/>
<feature type="compositionally biased region" description="Basic residues" evidence="1">
    <location>
        <begin position="496"/>
        <end position="508"/>
    </location>
</feature>
<evidence type="ECO:0000313" key="4">
    <source>
        <dbReference type="RefSeq" id="XP_025416475.1"/>
    </source>
</evidence>
<sequence>MAPKRKAAPKTKVAAEPETLPDLSGITIRRTLKNDDTKKDEESELSIENLNSTVLIEKMKDFSNPAEIIESDNSGNQLMEEEPKKISVKKTAIKGKSKLSKDVKEDVRILRGRTRASSVDRQPIFTALEKKTVGKSRKRRVDKDISPDASDMSKPIVSNKVTKRNRRAASVDILSTEISKTSEDTIVTKDRQQTNKKNVVKEIESKSPDTSEHKEFDNKSKKKIKKNDEKKQLLTQENNANSHDALPQETKPKRNAKKDQIDKQEQNNKELTTKKTGRNRKAPKVKQIDDLEKELILQKQNSPTEEAIRNNNSDDSEILLDSPEQNCLEPITKKSSKTQKASKVKQIDEVNRELIIKKQKSPPKEELILKKQKSPPKEELIIKKQKSPPKEELILKKPNSSPNEESIKNINSGDSDVILETPEIKPKKGVKKVKTNGEQKDALDKPKISKRGRKNKNEISEEPLNCTPPNDNDVEDKTDIILPDTPESDKTDIKPMVKRKTKAKLAKK</sequence>
<feature type="compositionally biased region" description="Basic and acidic residues" evidence="1">
    <location>
        <begin position="286"/>
        <end position="296"/>
    </location>
</feature>
<dbReference type="RefSeq" id="XP_025416475.1">
    <property type="nucleotide sequence ID" value="XM_025560690.1"/>
</dbReference>
<gene>
    <name evidence="3 4" type="primary">LOC112687770</name>
</gene>
<reference evidence="3 4" key="1">
    <citation type="submission" date="2025-04" db="UniProtKB">
        <authorList>
            <consortium name="RefSeq"/>
        </authorList>
    </citation>
    <scope>IDENTIFICATION</scope>
    <source>
        <tissue evidence="3 4">Whole body</tissue>
    </source>
</reference>
<protein>
    <submittedName>
        <fullName evidence="3 4">Transcriptional regulator ATRX homolog</fullName>
    </submittedName>
</protein>
<feature type="compositionally biased region" description="Polar residues" evidence="1">
    <location>
        <begin position="398"/>
        <end position="414"/>
    </location>
</feature>
<dbReference type="RefSeq" id="XP_025416474.1">
    <property type="nucleotide sequence ID" value="XM_025560689.1"/>
</dbReference>
<evidence type="ECO:0000313" key="3">
    <source>
        <dbReference type="RefSeq" id="XP_025416474.1"/>
    </source>
</evidence>
<accession>A0A8B8G1F4</accession>
<feature type="region of interest" description="Disordered" evidence="1">
    <location>
        <begin position="130"/>
        <end position="325"/>
    </location>
</feature>
<dbReference type="OrthoDB" id="6620320at2759"/>
<feature type="region of interest" description="Disordered" evidence="1">
    <location>
        <begin position="354"/>
        <end position="508"/>
    </location>
</feature>
<feature type="compositionally biased region" description="Basic residues" evidence="1">
    <location>
        <begin position="275"/>
        <end position="284"/>
    </location>
</feature>
<proteinExistence type="predicted"/>
<evidence type="ECO:0000313" key="2">
    <source>
        <dbReference type="Proteomes" id="UP000694846"/>
    </source>
</evidence>
<keyword evidence="2" id="KW-1185">Reference proteome</keyword>